<gene>
    <name evidence="1" type="ORF">S03H2_18287</name>
</gene>
<reference evidence="1" key="1">
    <citation type="journal article" date="2014" name="Front. Microbiol.">
        <title>High frequency of phylogenetically diverse reductive dehalogenase-homologous genes in deep subseafloor sedimentary metagenomes.</title>
        <authorList>
            <person name="Kawai M."/>
            <person name="Futagami T."/>
            <person name="Toyoda A."/>
            <person name="Takaki Y."/>
            <person name="Nishi S."/>
            <person name="Hori S."/>
            <person name="Arai W."/>
            <person name="Tsubouchi T."/>
            <person name="Morono Y."/>
            <person name="Uchiyama I."/>
            <person name="Ito T."/>
            <person name="Fujiyama A."/>
            <person name="Inagaki F."/>
            <person name="Takami H."/>
        </authorList>
    </citation>
    <scope>NUCLEOTIDE SEQUENCE</scope>
    <source>
        <strain evidence="1">Expedition CK06-06</strain>
    </source>
</reference>
<protein>
    <submittedName>
        <fullName evidence="1">Uncharacterized protein</fullName>
    </submittedName>
</protein>
<evidence type="ECO:0000313" key="1">
    <source>
        <dbReference type="EMBL" id="GAH37609.1"/>
    </source>
</evidence>
<name>X1G7T4_9ZZZZ</name>
<dbReference type="AlphaFoldDB" id="X1G7T4"/>
<accession>X1G7T4</accession>
<comment type="caution">
    <text evidence="1">The sequence shown here is derived from an EMBL/GenBank/DDBJ whole genome shotgun (WGS) entry which is preliminary data.</text>
</comment>
<feature type="non-terminal residue" evidence="1">
    <location>
        <position position="53"/>
    </location>
</feature>
<organism evidence="1">
    <name type="scientific">marine sediment metagenome</name>
    <dbReference type="NCBI Taxonomy" id="412755"/>
    <lineage>
        <taxon>unclassified sequences</taxon>
        <taxon>metagenomes</taxon>
        <taxon>ecological metagenomes</taxon>
    </lineage>
</organism>
<sequence length="53" mass="5848">MWDLDTLRQMNEEAHFQAVQRAEDGLQQASGATHAPVYPLAILARMLITGPPS</sequence>
<proteinExistence type="predicted"/>
<dbReference type="EMBL" id="BARU01009483">
    <property type="protein sequence ID" value="GAH37609.1"/>
    <property type="molecule type" value="Genomic_DNA"/>
</dbReference>